<protein>
    <submittedName>
        <fullName evidence="1">Uncharacterized protein</fullName>
    </submittedName>
</protein>
<evidence type="ECO:0000313" key="1">
    <source>
        <dbReference type="EMBL" id="JAD77308.1"/>
    </source>
</evidence>
<name>A0A0A9CS97_ARUDO</name>
<proteinExistence type="predicted"/>
<dbReference type="AlphaFoldDB" id="A0A0A9CS97"/>
<dbReference type="EMBL" id="GBRH01220587">
    <property type="protein sequence ID" value="JAD77308.1"/>
    <property type="molecule type" value="Transcribed_RNA"/>
</dbReference>
<sequence>MYPMLEVSHHLNPQVSHKEAVIQCTQRKTLYPTAFLNRLLKFPQIFHQWLQHRAPRRNRAALGAWREPVSGVLPDGLIAVLRARPRREVLPEHLGAALVRGGDSIAVLEETAVVL</sequence>
<reference evidence="1" key="1">
    <citation type="submission" date="2014-09" db="EMBL/GenBank/DDBJ databases">
        <authorList>
            <person name="Magalhaes I.L.F."/>
            <person name="Oliveira U."/>
            <person name="Santos F.R."/>
            <person name="Vidigal T.H.D.A."/>
            <person name="Brescovit A.D."/>
            <person name="Santos A.J."/>
        </authorList>
    </citation>
    <scope>NUCLEOTIDE SEQUENCE</scope>
    <source>
        <tissue evidence="1">Shoot tissue taken approximately 20 cm above the soil surface</tissue>
    </source>
</reference>
<reference evidence="1" key="2">
    <citation type="journal article" date="2015" name="Data Brief">
        <title>Shoot transcriptome of the giant reed, Arundo donax.</title>
        <authorList>
            <person name="Barrero R.A."/>
            <person name="Guerrero F.D."/>
            <person name="Moolhuijzen P."/>
            <person name="Goolsby J.A."/>
            <person name="Tidwell J."/>
            <person name="Bellgard S.E."/>
            <person name="Bellgard M.I."/>
        </authorList>
    </citation>
    <scope>NUCLEOTIDE SEQUENCE</scope>
    <source>
        <tissue evidence="1">Shoot tissue taken approximately 20 cm above the soil surface</tissue>
    </source>
</reference>
<accession>A0A0A9CS97</accession>
<organism evidence="1">
    <name type="scientific">Arundo donax</name>
    <name type="common">Giant reed</name>
    <name type="synonym">Donax arundinaceus</name>
    <dbReference type="NCBI Taxonomy" id="35708"/>
    <lineage>
        <taxon>Eukaryota</taxon>
        <taxon>Viridiplantae</taxon>
        <taxon>Streptophyta</taxon>
        <taxon>Embryophyta</taxon>
        <taxon>Tracheophyta</taxon>
        <taxon>Spermatophyta</taxon>
        <taxon>Magnoliopsida</taxon>
        <taxon>Liliopsida</taxon>
        <taxon>Poales</taxon>
        <taxon>Poaceae</taxon>
        <taxon>PACMAD clade</taxon>
        <taxon>Arundinoideae</taxon>
        <taxon>Arundineae</taxon>
        <taxon>Arundo</taxon>
    </lineage>
</organism>